<feature type="region of interest" description="Disordered" evidence="9">
    <location>
        <begin position="147"/>
        <end position="244"/>
    </location>
</feature>
<feature type="compositionally biased region" description="Acidic residues" evidence="9">
    <location>
        <begin position="160"/>
        <end position="197"/>
    </location>
</feature>
<dbReference type="PROSITE" id="PS50014">
    <property type="entry name" value="BROMODOMAIN_2"/>
    <property type="match status" value="2"/>
</dbReference>
<dbReference type="Pfam" id="PF00439">
    <property type="entry name" value="Bromodomain"/>
    <property type="match status" value="2"/>
</dbReference>
<dbReference type="Proteomes" id="UP001175261">
    <property type="component" value="Unassembled WGS sequence"/>
</dbReference>
<keyword evidence="6" id="KW-0804">Transcription</keyword>
<feature type="region of interest" description="Disordered" evidence="9">
    <location>
        <begin position="384"/>
        <end position="486"/>
    </location>
</feature>
<evidence type="ECO:0000259" key="10">
    <source>
        <dbReference type="PROSITE" id="PS50014"/>
    </source>
</evidence>
<accession>A0AA39GR07</accession>
<dbReference type="PANTHER" id="PTHR16062:SF19">
    <property type="entry name" value="PROTEIN POLYBROMO-1"/>
    <property type="match status" value="1"/>
</dbReference>
<comment type="caution">
    <text evidence="11">The sequence shown here is derived from an EMBL/GenBank/DDBJ whole genome shotgun (WGS) entry which is preliminary data.</text>
</comment>
<dbReference type="InterPro" id="IPR036427">
    <property type="entry name" value="Bromodomain-like_sf"/>
</dbReference>
<evidence type="ECO:0000256" key="4">
    <source>
        <dbReference type="ARBA" id="ARBA00023015"/>
    </source>
</evidence>
<evidence type="ECO:0000256" key="1">
    <source>
        <dbReference type="ARBA" id="ARBA00004123"/>
    </source>
</evidence>
<keyword evidence="12" id="KW-1185">Reference proteome</keyword>
<evidence type="ECO:0000256" key="7">
    <source>
        <dbReference type="ARBA" id="ARBA00023242"/>
    </source>
</evidence>
<dbReference type="GO" id="GO:0016586">
    <property type="term" value="C:RSC-type complex"/>
    <property type="evidence" value="ECO:0007669"/>
    <property type="project" value="InterPro"/>
</dbReference>
<keyword evidence="3" id="KW-0156">Chromatin regulator</keyword>
<feature type="compositionally biased region" description="Basic residues" evidence="9">
    <location>
        <begin position="202"/>
        <end position="215"/>
    </location>
</feature>
<keyword evidence="7" id="KW-0539">Nucleus</keyword>
<evidence type="ECO:0000256" key="2">
    <source>
        <dbReference type="ARBA" id="ARBA00022737"/>
    </source>
</evidence>
<comment type="subcellular location">
    <subcellularLocation>
        <location evidence="1">Nucleus</location>
    </subcellularLocation>
</comment>
<name>A0AA39GR07_SARSR</name>
<keyword evidence="5 8" id="KW-0103">Bromodomain</keyword>
<evidence type="ECO:0000313" key="12">
    <source>
        <dbReference type="Proteomes" id="UP001175261"/>
    </source>
</evidence>
<dbReference type="SMART" id="SM00297">
    <property type="entry name" value="BROMO"/>
    <property type="match status" value="2"/>
</dbReference>
<organism evidence="11 12">
    <name type="scientific">Sarocladium strictum</name>
    <name type="common">Black bundle disease fungus</name>
    <name type="synonym">Acremonium strictum</name>
    <dbReference type="NCBI Taxonomy" id="5046"/>
    <lineage>
        <taxon>Eukaryota</taxon>
        <taxon>Fungi</taxon>
        <taxon>Dikarya</taxon>
        <taxon>Ascomycota</taxon>
        <taxon>Pezizomycotina</taxon>
        <taxon>Sordariomycetes</taxon>
        <taxon>Hypocreomycetidae</taxon>
        <taxon>Hypocreales</taxon>
        <taxon>Sarocladiaceae</taxon>
        <taxon>Sarocladium</taxon>
    </lineage>
</organism>
<evidence type="ECO:0000313" key="11">
    <source>
        <dbReference type="EMBL" id="KAK0391957.1"/>
    </source>
</evidence>
<feature type="compositionally biased region" description="Basic and acidic residues" evidence="9">
    <location>
        <begin position="12"/>
        <end position="29"/>
    </location>
</feature>
<evidence type="ECO:0000256" key="6">
    <source>
        <dbReference type="ARBA" id="ARBA00023163"/>
    </source>
</evidence>
<keyword evidence="2" id="KW-0677">Repeat</keyword>
<dbReference type="InterPro" id="IPR037382">
    <property type="entry name" value="Rsc/polybromo"/>
</dbReference>
<feature type="compositionally biased region" description="Polar residues" evidence="9">
    <location>
        <begin position="221"/>
        <end position="238"/>
    </location>
</feature>
<proteinExistence type="predicted"/>
<dbReference type="AlphaFoldDB" id="A0AA39GR07"/>
<dbReference type="Gene3D" id="1.20.920.10">
    <property type="entry name" value="Bromodomain-like"/>
    <property type="match status" value="2"/>
</dbReference>
<evidence type="ECO:0000256" key="8">
    <source>
        <dbReference type="PROSITE-ProRule" id="PRU00035"/>
    </source>
</evidence>
<feature type="domain" description="Bromo" evidence="10">
    <location>
        <begin position="56"/>
        <end position="126"/>
    </location>
</feature>
<dbReference type="EMBL" id="JAPDFR010000001">
    <property type="protein sequence ID" value="KAK0391957.1"/>
    <property type="molecule type" value="Genomic_DNA"/>
</dbReference>
<dbReference type="InterPro" id="IPR001487">
    <property type="entry name" value="Bromodomain"/>
</dbReference>
<keyword evidence="4" id="KW-0805">Transcription regulation</keyword>
<reference evidence="11" key="1">
    <citation type="submission" date="2022-10" db="EMBL/GenBank/DDBJ databases">
        <title>Determination and structural analysis of whole genome sequence of Sarocladium strictum F4-1.</title>
        <authorList>
            <person name="Hu L."/>
            <person name="Jiang Y."/>
        </authorList>
    </citation>
    <scope>NUCLEOTIDE SEQUENCE</scope>
    <source>
        <strain evidence="11">F4-1</strain>
    </source>
</reference>
<dbReference type="FunFam" id="1.20.920.10:FF:000083">
    <property type="entry name" value="WGS project CABT00000000 data, contig 2.8"/>
    <property type="match status" value="1"/>
</dbReference>
<evidence type="ECO:0000256" key="5">
    <source>
        <dbReference type="ARBA" id="ARBA00023117"/>
    </source>
</evidence>
<protein>
    <recommendedName>
        <fullName evidence="10">Bromo domain-containing protein</fullName>
    </recommendedName>
</protein>
<gene>
    <name evidence="11" type="ORF">NLU13_1455</name>
</gene>
<dbReference type="GO" id="GO:0006338">
    <property type="term" value="P:chromatin remodeling"/>
    <property type="evidence" value="ECO:0007669"/>
    <property type="project" value="InterPro"/>
</dbReference>
<dbReference type="InterPro" id="IPR054551">
    <property type="entry name" value="RSC4_Ig-like"/>
</dbReference>
<dbReference type="PANTHER" id="PTHR16062">
    <property type="entry name" value="SWI/SNF-RELATED"/>
    <property type="match status" value="1"/>
</dbReference>
<sequence>MDSKRKANGASSKEEDRHAKRRKIEDFDLSKGETRESTTVYGHAFLDLIRRTADKSGRHVATQFEELPPREGNSAYYKATRLPVSLRIIEEKLDKGEFRNLAEVEGYVKRMISNAKEFYPKNSTIFDDAERVRKALSNFMTKRNPAYQTRGYQAAPAPLPDDDGAEEDEEEEEDADGEPEEEEEEDEAEEEEEEEEEERRGGSKRRSIILKRRGSERHARNSISVQSQASPRVSNPNAKQDHAYENVPYRSLGFQEAQEKVVEELLRYHTPDYEDAYFEPFINLPPRALKDYYRMISEPLSLRKLQKMVKGTLSRTDTPGVSYFKTWPAFEEKAKLLWENAYYYNEEGSEIYELAQDLEKRFYKEYKAAKAAVSEPVQPKIKLKVGQAADTPGSSRKITINVGRGGTDSPAPAAADSPADGLNGVKSTVADKDRGVSETPSSIAVPKAEFGAQPGLAGVGRPGSAASGQFTPGLGRPTAQQPPAPQLNLLEPKKLRAPGKGYQDALISRLRVQTFTGPQPGDRSTALTVLPNPQEMNQSAAVNLLPHQNRVAILIQLPDFLQDRQFNLWALLDKGPLKASLQPLPGQDPNEKAFELILRPGVNVIEAHLVAAIPKEERKEGGPEIEVEVFTVLVNVLRA</sequence>
<dbReference type="Pfam" id="PF22994">
    <property type="entry name" value="RSC4_Ig_like"/>
    <property type="match status" value="1"/>
</dbReference>
<dbReference type="GO" id="GO:0003682">
    <property type="term" value="F:chromatin binding"/>
    <property type="evidence" value="ECO:0007669"/>
    <property type="project" value="TreeGrafter"/>
</dbReference>
<dbReference type="CDD" id="cd04369">
    <property type="entry name" value="Bromodomain"/>
    <property type="match status" value="2"/>
</dbReference>
<feature type="domain" description="Bromo" evidence="10">
    <location>
        <begin position="278"/>
        <end position="352"/>
    </location>
</feature>
<dbReference type="GO" id="GO:0006368">
    <property type="term" value="P:transcription elongation by RNA polymerase II"/>
    <property type="evidence" value="ECO:0007669"/>
    <property type="project" value="TreeGrafter"/>
</dbReference>
<evidence type="ECO:0000256" key="9">
    <source>
        <dbReference type="SAM" id="MobiDB-lite"/>
    </source>
</evidence>
<feature type="region of interest" description="Disordered" evidence="9">
    <location>
        <begin position="1"/>
        <end position="29"/>
    </location>
</feature>
<evidence type="ECO:0000256" key="3">
    <source>
        <dbReference type="ARBA" id="ARBA00022853"/>
    </source>
</evidence>
<dbReference type="SUPFAM" id="SSF47370">
    <property type="entry name" value="Bromodomain"/>
    <property type="match status" value="2"/>
</dbReference>
<feature type="compositionally biased region" description="Low complexity" evidence="9">
    <location>
        <begin position="408"/>
        <end position="420"/>
    </location>
</feature>